<evidence type="ECO:0000256" key="6">
    <source>
        <dbReference type="PROSITE-ProRule" id="PRU10141"/>
    </source>
</evidence>
<dbReference type="AlphaFoldDB" id="A0A2M8P070"/>
<feature type="binding site" evidence="6">
    <location>
        <position position="43"/>
    </location>
    <ligand>
        <name>ATP</name>
        <dbReference type="ChEBI" id="CHEBI:30616"/>
    </ligand>
</feature>
<dbReference type="PANTHER" id="PTHR43289:SF6">
    <property type="entry name" value="SERINE_THREONINE-PROTEIN KINASE NEKL-3"/>
    <property type="match status" value="1"/>
</dbReference>
<dbReference type="GO" id="GO:0004713">
    <property type="term" value="F:protein tyrosine kinase activity"/>
    <property type="evidence" value="ECO:0007669"/>
    <property type="project" value="InterPro"/>
</dbReference>
<evidence type="ECO:0000259" key="7">
    <source>
        <dbReference type="PROSITE" id="PS50011"/>
    </source>
</evidence>
<keyword evidence="4" id="KW-0418">Kinase</keyword>
<dbReference type="GO" id="GO:0004674">
    <property type="term" value="F:protein serine/threonine kinase activity"/>
    <property type="evidence" value="ECO:0007669"/>
    <property type="project" value="UniProtKB-EC"/>
</dbReference>
<dbReference type="PROSITE" id="PS00107">
    <property type="entry name" value="PROTEIN_KINASE_ATP"/>
    <property type="match status" value="1"/>
</dbReference>
<dbReference type="EMBL" id="PGTK01000005">
    <property type="protein sequence ID" value="PJF30937.1"/>
    <property type="molecule type" value="Genomic_DNA"/>
</dbReference>
<dbReference type="SUPFAM" id="SSF52540">
    <property type="entry name" value="P-loop containing nucleoside triphosphate hydrolases"/>
    <property type="match status" value="1"/>
</dbReference>
<dbReference type="InterPro" id="IPR041664">
    <property type="entry name" value="AAA_16"/>
</dbReference>
<evidence type="ECO:0000256" key="3">
    <source>
        <dbReference type="ARBA" id="ARBA00022741"/>
    </source>
</evidence>
<gene>
    <name evidence="8" type="ORF">CUN51_05480</name>
</gene>
<dbReference type="PANTHER" id="PTHR43289">
    <property type="entry name" value="MITOGEN-ACTIVATED PROTEIN KINASE KINASE KINASE 20-RELATED"/>
    <property type="match status" value="1"/>
</dbReference>
<feature type="domain" description="Protein kinase" evidence="7">
    <location>
        <begin position="14"/>
        <end position="268"/>
    </location>
</feature>
<dbReference type="EC" id="2.7.11.1" evidence="1"/>
<dbReference type="InterPro" id="IPR000719">
    <property type="entry name" value="Prot_kinase_dom"/>
</dbReference>
<dbReference type="CDD" id="cd14014">
    <property type="entry name" value="STKc_PknB_like"/>
    <property type="match status" value="1"/>
</dbReference>
<dbReference type="PROSITE" id="PS50011">
    <property type="entry name" value="PROTEIN_KINASE_DOM"/>
    <property type="match status" value="1"/>
</dbReference>
<comment type="caution">
    <text evidence="8">The sequence shown here is derived from an EMBL/GenBank/DDBJ whole genome shotgun (WGS) entry which is preliminary data.</text>
</comment>
<evidence type="ECO:0000256" key="4">
    <source>
        <dbReference type="ARBA" id="ARBA00022777"/>
    </source>
</evidence>
<dbReference type="InterPro" id="IPR017441">
    <property type="entry name" value="Protein_kinase_ATP_BS"/>
</dbReference>
<dbReference type="InterPro" id="IPR011990">
    <property type="entry name" value="TPR-like_helical_dom_sf"/>
</dbReference>
<dbReference type="InterPro" id="IPR011009">
    <property type="entry name" value="Kinase-like_dom_sf"/>
</dbReference>
<dbReference type="Gene3D" id="3.30.200.20">
    <property type="entry name" value="Phosphorylase Kinase, domain 1"/>
    <property type="match status" value="1"/>
</dbReference>
<dbReference type="InterPro" id="IPR020635">
    <property type="entry name" value="Tyr_kinase_cat_dom"/>
</dbReference>
<protein>
    <recommendedName>
        <fullName evidence="1">non-specific serine/threonine protein kinase</fullName>
        <ecNumber evidence="1">2.7.11.1</ecNumber>
    </recommendedName>
</protein>
<evidence type="ECO:0000256" key="1">
    <source>
        <dbReference type="ARBA" id="ARBA00012513"/>
    </source>
</evidence>
<dbReference type="SMART" id="SM00219">
    <property type="entry name" value="TyrKc"/>
    <property type="match status" value="1"/>
</dbReference>
<proteinExistence type="predicted"/>
<evidence type="ECO:0000256" key="2">
    <source>
        <dbReference type="ARBA" id="ARBA00022679"/>
    </source>
</evidence>
<dbReference type="Pfam" id="PF13191">
    <property type="entry name" value="AAA_16"/>
    <property type="match status" value="1"/>
</dbReference>
<dbReference type="Proteomes" id="UP000228921">
    <property type="component" value="Unassembled WGS sequence"/>
</dbReference>
<name>A0A2M8P070_9CHLR</name>
<sequence length="1147" mass="128062">MITTRSSLSLTQRYLLREELGQGGMGAVFRAYDRLMGEEVALKRLSAPIGSLDFSARGQSDSALALANEFRLLASLRHPNIIAVRDYGFDESGQPFYTMELLHAPQNILSAGADLPVAGKIGLIMQMLEALAYLHRRHILHRDIAPNNLLCAEGRLRVVDFGLSVLRDQHVSLAGTLPYLAPELFSSGQPSEASDLYAVGVIAYELLSGFNPFKSDTVSRLLENILHLEPDLSILNVDLPTQRLLKRLLAKNPAERAQDAAALITEYYEGIGAPVPPQNIEVREGFLKAARFVGRENEFAQLSAALTQAQQAHGALWLIGGESGVGKSRLVEELRILALVRGVLVLRGQAVSSGDTLYQAWQAVLRELVLYTAPSALEASILKAFVPEIERLLERRIDDPPDLEPERVRERFFSTVEALFRRLERLTLVIIIEDIHWSGRGSLQLLERLGNLARTMPLLIIATYREEERPDLPNSLPQAQRLSLSRLTPEQMARLTEAMIGTTDNTPALLELLQRETEGNALFMIEVLRELAQLAGRVEQIGVVTLPQRLFSGGIQTVLRRRLARLPESARRLLTLAAISGRQLDMALMRTLSRQTEPTFDVDAWLDLCVNQAVLEFVSGQWRFTHDKLRETLLASLSQSDFAALSRQVAQTLETLYAADSRQWDALAHHWANAGDLHKEAHYKMLAGIQAVERYAYGRAVPLLERALALADTVGLSALQKARLERNLGKAQEDVLQREQHYQRALALLGQPLPPQRGLTRLLIGTFARQFLINRALPQRLYRVSAQQAEYVQEAAAIYQDLSGDYWNTQRLVAGAYAVMRALNLAETLPEPTTVLARAYVGACIGMGSVLGLHSMARFYGRRALACAEQVGDQETLAYVLNGVGISAHYRGDPSARMLFARSAELYRAIGDHETLDVALINVALTSFMLGDLKSCLDHIGQAQLKTQRAQFMRARVLLYKLQTHLILGERTQAEALLSEAVFRDPLNLTSVEWAAQTALLIWRHCLREEWAQAIDLVKQALPHLDNARNDQESLLSLGLSLVPRLAESDRAACLARLAVPLQTLKRLASPRWSLRPEYYRLQGLWLWFNGKQNAAQAAWRRGIAYAERYGLRTYLLMLYETYNAHADERFLAAADALRAQLRQGIA</sequence>
<evidence type="ECO:0000313" key="9">
    <source>
        <dbReference type="Proteomes" id="UP000228921"/>
    </source>
</evidence>
<dbReference type="GO" id="GO:0005524">
    <property type="term" value="F:ATP binding"/>
    <property type="evidence" value="ECO:0007669"/>
    <property type="project" value="UniProtKB-UniRule"/>
</dbReference>
<accession>A0A2M8P070</accession>
<dbReference type="InterPro" id="IPR027417">
    <property type="entry name" value="P-loop_NTPase"/>
</dbReference>
<dbReference type="SUPFAM" id="SSF56112">
    <property type="entry name" value="Protein kinase-like (PK-like)"/>
    <property type="match status" value="1"/>
</dbReference>
<dbReference type="SUPFAM" id="SSF48452">
    <property type="entry name" value="TPR-like"/>
    <property type="match status" value="1"/>
</dbReference>
<evidence type="ECO:0000256" key="5">
    <source>
        <dbReference type="ARBA" id="ARBA00022840"/>
    </source>
</evidence>
<keyword evidence="5 6" id="KW-0067">ATP-binding</keyword>
<evidence type="ECO:0000313" key="8">
    <source>
        <dbReference type="EMBL" id="PJF30937.1"/>
    </source>
</evidence>
<dbReference type="Gene3D" id="1.10.510.10">
    <property type="entry name" value="Transferase(Phosphotransferase) domain 1"/>
    <property type="match status" value="1"/>
</dbReference>
<organism evidence="8 9">
    <name type="scientific">Candidatus Thermofonsia Clade 1 bacterium</name>
    <dbReference type="NCBI Taxonomy" id="2364210"/>
    <lineage>
        <taxon>Bacteria</taxon>
        <taxon>Bacillati</taxon>
        <taxon>Chloroflexota</taxon>
        <taxon>Candidatus Thermofontia</taxon>
        <taxon>Candidatus Thermofonsia Clade 1</taxon>
    </lineage>
</organism>
<dbReference type="Pfam" id="PF00069">
    <property type="entry name" value="Pkinase"/>
    <property type="match status" value="1"/>
</dbReference>
<keyword evidence="2" id="KW-0808">Transferase</keyword>
<reference evidence="8 9" key="1">
    <citation type="submission" date="2017-11" db="EMBL/GenBank/DDBJ databases">
        <title>Evolution of Phototrophy in the Chloroflexi Phylum Driven by Horizontal Gene Transfer.</title>
        <authorList>
            <person name="Ward L.M."/>
            <person name="Hemp J."/>
            <person name="Shih P.M."/>
            <person name="Mcglynn S.E."/>
            <person name="Fischer W."/>
        </authorList>
    </citation>
    <scope>NUCLEOTIDE SEQUENCE [LARGE SCALE GENOMIC DNA]</scope>
    <source>
        <strain evidence="8">CP2_2F</strain>
    </source>
</reference>
<keyword evidence="3 6" id="KW-0547">Nucleotide-binding</keyword>
<dbReference type="Gene3D" id="1.25.40.10">
    <property type="entry name" value="Tetratricopeptide repeat domain"/>
    <property type="match status" value="1"/>
</dbReference>